<feature type="signal peptide" evidence="1">
    <location>
        <begin position="1"/>
        <end position="22"/>
    </location>
</feature>
<keyword evidence="3" id="KW-1185">Reference proteome</keyword>
<gene>
    <name evidence="2" type="ORF">HII17_09385</name>
</gene>
<feature type="chain" id="PRO_5030894812" evidence="1">
    <location>
        <begin position="23"/>
        <end position="166"/>
    </location>
</feature>
<dbReference type="Proteomes" id="UP000568664">
    <property type="component" value="Unassembled WGS sequence"/>
</dbReference>
<dbReference type="Pfam" id="PF11454">
    <property type="entry name" value="DUF3016"/>
    <property type="match status" value="1"/>
</dbReference>
<dbReference type="InterPro" id="IPR021557">
    <property type="entry name" value="DUF3016"/>
</dbReference>
<accession>A0A7Y0Q857</accession>
<keyword evidence="1" id="KW-0732">Signal</keyword>
<protein>
    <submittedName>
        <fullName evidence="2">DUF3016 domain-containing protein</fullName>
    </submittedName>
</protein>
<evidence type="ECO:0000313" key="3">
    <source>
        <dbReference type="Proteomes" id="UP000568664"/>
    </source>
</evidence>
<name>A0A7Y0Q857_9GAMM</name>
<proteinExistence type="predicted"/>
<dbReference type="EMBL" id="JABBXH010000003">
    <property type="protein sequence ID" value="NMP31775.1"/>
    <property type="molecule type" value="Genomic_DNA"/>
</dbReference>
<evidence type="ECO:0000313" key="2">
    <source>
        <dbReference type="EMBL" id="NMP31775.1"/>
    </source>
</evidence>
<dbReference type="AlphaFoldDB" id="A0A7Y0Q857"/>
<evidence type="ECO:0000256" key="1">
    <source>
        <dbReference type="SAM" id="SignalP"/>
    </source>
</evidence>
<dbReference type="RefSeq" id="WP_169075121.1">
    <property type="nucleotide sequence ID" value="NZ_JABBXH010000003.1"/>
</dbReference>
<comment type="caution">
    <text evidence="2">The sequence shown here is derived from an EMBL/GenBank/DDBJ whole genome shotgun (WGS) entry which is preliminary data.</text>
</comment>
<reference evidence="2 3" key="1">
    <citation type="submission" date="2020-04" db="EMBL/GenBank/DDBJ databases">
        <title>Thalassotalea sp. M1531, isolated from the surface of marine red alga.</title>
        <authorList>
            <person name="Pang L."/>
            <person name="Lu D.-C."/>
        </authorList>
    </citation>
    <scope>NUCLEOTIDE SEQUENCE [LARGE SCALE GENOMIC DNA]</scope>
    <source>
        <strain evidence="2 3">M1531</strain>
    </source>
</reference>
<organism evidence="2 3">
    <name type="scientific">Thalassotalea algicola</name>
    <dbReference type="NCBI Taxonomy" id="2716224"/>
    <lineage>
        <taxon>Bacteria</taxon>
        <taxon>Pseudomonadati</taxon>
        <taxon>Pseudomonadota</taxon>
        <taxon>Gammaproteobacteria</taxon>
        <taxon>Alteromonadales</taxon>
        <taxon>Colwelliaceae</taxon>
        <taxon>Thalassotalea</taxon>
    </lineage>
</organism>
<sequence>MKTHTSIAAVLLSFLALGQVNAMPVDISWSDADKYRDLRSVTETRASFQQRFYKEISKHLNELSQSLPHDYKMSIDVTNVDLAGRIQLVKGQQIRVVKDMYYPNMAFKYKLLDKSGQLVASEDVQVKGTNFLLNSNSRMRNEAFPHEKKMLTEWFKKEFTQVIEKK</sequence>